<sequence length="375" mass="41286">MNRRPTSSRSLTIAFFGSSLVSAYWNGAATYYRGIIRALAARGHRVTFYEPDAYDRQKHRDIEDPPWARVVVYSGTDPAEPRRLVEQARSADVVVKASGVGVFDELLEAEVASLERPGLTTLFWDVDAPATLERVRTDPSDAFRQQIPRYSLVFTYGGGDPVVRGYEALGARRCVPIYNALDPETHFEVAPDPRFDCDFALLANRLPDREGRVEEFFLRPAAALPGLRFLLGGSGWQDKAMPPNVRYVGHVYTADHNAFNASARAVLNVARDSMASVGFSPATRVFEAAGAAACLITDAWEGIELFLEPEREVLVARNGDEVAEILRALTPERARAIGKAAKQRVLAAHTYAERAKQVEALLARPDDLPLTATAP</sequence>
<comment type="caution">
    <text evidence="2">The sequence shown here is derived from an EMBL/GenBank/DDBJ whole genome shotgun (WGS) entry which is preliminary data.</text>
</comment>
<dbReference type="EMBL" id="JEMA01000466">
    <property type="protein sequence ID" value="KYF69520.1"/>
    <property type="molecule type" value="Genomic_DNA"/>
</dbReference>
<name>A0A150QNH7_SORCE</name>
<evidence type="ECO:0000259" key="1">
    <source>
        <dbReference type="Pfam" id="PF13524"/>
    </source>
</evidence>
<accession>A0A150QNH7</accession>
<gene>
    <name evidence="2" type="ORF">BE15_06825</name>
</gene>
<evidence type="ECO:0000313" key="3">
    <source>
        <dbReference type="Proteomes" id="UP000075260"/>
    </source>
</evidence>
<evidence type="ECO:0000313" key="2">
    <source>
        <dbReference type="EMBL" id="KYF69520.1"/>
    </source>
</evidence>
<protein>
    <recommendedName>
        <fullName evidence="1">Spore protein YkvP/CgeB glycosyl transferase-like domain-containing protein</fullName>
    </recommendedName>
</protein>
<dbReference type="InterPro" id="IPR055259">
    <property type="entry name" value="YkvP/CgeB_Glyco_trans-like"/>
</dbReference>
<dbReference type="Gene3D" id="3.40.50.2000">
    <property type="entry name" value="Glycogen Phosphorylase B"/>
    <property type="match status" value="2"/>
</dbReference>
<dbReference type="RefSeq" id="WP_061608335.1">
    <property type="nucleotide sequence ID" value="NZ_JEMA01000466.1"/>
</dbReference>
<dbReference type="OrthoDB" id="9813806at2"/>
<dbReference type="SUPFAM" id="SSF53756">
    <property type="entry name" value="UDP-Glycosyltransferase/glycogen phosphorylase"/>
    <property type="match status" value="1"/>
</dbReference>
<dbReference type="Pfam" id="PF13524">
    <property type="entry name" value="Glyco_trans_1_2"/>
    <property type="match status" value="1"/>
</dbReference>
<dbReference type="AlphaFoldDB" id="A0A150QNH7"/>
<dbReference type="Proteomes" id="UP000075260">
    <property type="component" value="Unassembled WGS sequence"/>
</dbReference>
<reference evidence="2 3" key="1">
    <citation type="submission" date="2014-02" db="EMBL/GenBank/DDBJ databases">
        <title>The small core and large imbalanced accessory genome model reveals a collaborative survival strategy of Sorangium cellulosum strains in nature.</title>
        <authorList>
            <person name="Han K."/>
            <person name="Peng R."/>
            <person name="Blom J."/>
            <person name="Li Y.-Z."/>
        </authorList>
    </citation>
    <scope>NUCLEOTIDE SEQUENCE [LARGE SCALE GENOMIC DNA]</scope>
    <source>
        <strain evidence="2 3">So0008-312</strain>
    </source>
</reference>
<feature type="domain" description="Spore protein YkvP/CgeB glycosyl transferase-like" evidence="1">
    <location>
        <begin position="215"/>
        <end position="359"/>
    </location>
</feature>
<organism evidence="2 3">
    <name type="scientific">Sorangium cellulosum</name>
    <name type="common">Polyangium cellulosum</name>
    <dbReference type="NCBI Taxonomy" id="56"/>
    <lineage>
        <taxon>Bacteria</taxon>
        <taxon>Pseudomonadati</taxon>
        <taxon>Myxococcota</taxon>
        <taxon>Polyangia</taxon>
        <taxon>Polyangiales</taxon>
        <taxon>Polyangiaceae</taxon>
        <taxon>Sorangium</taxon>
    </lineage>
</organism>
<proteinExistence type="predicted"/>